<evidence type="ECO:0000313" key="3">
    <source>
        <dbReference type="Proteomes" id="UP001420932"/>
    </source>
</evidence>
<feature type="region of interest" description="Disordered" evidence="1">
    <location>
        <begin position="34"/>
        <end position="59"/>
    </location>
</feature>
<reference evidence="2 3" key="1">
    <citation type="submission" date="2024-01" db="EMBL/GenBank/DDBJ databases">
        <title>Genome assemblies of Stephania.</title>
        <authorList>
            <person name="Yang L."/>
        </authorList>
    </citation>
    <scope>NUCLEOTIDE SEQUENCE [LARGE SCALE GENOMIC DNA]</scope>
    <source>
        <strain evidence="2">YNDBR</strain>
        <tissue evidence="2">Leaf</tissue>
    </source>
</reference>
<feature type="region of interest" description="Disordered" evidence="1">
    <location>
        <begin position="73"/>
        <end position="92"/>
    </location>
</feature>
<keyword evidence="3" id="KW-1185">Reference proteome</keyword>
<sequence>MRRLSSLDSDLEAFDRNPAHGSFARHLFFSTKRDDQFRLSTPEEGPRKSVPSPSPDSTRWPALAAGAARAILGGQTGSGLGPRARPSSQSFSRSYGSILPTSLAYILPSTGGRSPWRPDAVMSTTGARRYSVLRIFKGAGAPDTTNVRCSSSRRDPTSGEPFPGWAVLNEKITLPEAPADVSDSLTLPSTAASGSGILTRFPFEARAKHAFETGSAPTEARRARALGFTTTAAPSYSSGLDNCPDGGECGLRASAPSISGLVDSANSHPNSGYPEGNFGGNRLLDGSISLSPLYPSRTNDLHVGIGCGPPPSFLGRPRSGIVHHLSGPDGYAHTRTLLKRSRSVGGATR</sequence>
<evidence type="ECO:0000256" key="1">
    <source>
        <dbReference type="SAM" id="MobiDB-lite"/>
    </source>
</evidence>
<dbReference type="EMBL" id="JBBNAF010000003">
    <property type="protein sequence ID" value="KAK9160435.1"/>
    <property type="molecule type" value="Genomic_DNA"/>
</dbReference>
<gene>
    <name evidence="2" type="ORF">Syun_006776</name>
</gene>
<comment type="caution">
    <text evidence="2">The sequence shown here is derived from an EMBL/GenBank/DDBJ whole genome shotgun (WGS) entry which is preliminary data.</text>
</comment>
<dbReference type="AlphaFoldDB" id="A0AAP0PYT8"/>
<name>A0AAP0PYT8_9MAGN</name>
<organism evidence="2 3">
    <name type="scientific">Stephania yunnanensis</name>
    <dbReference type="NCBI Taxonomy" id="152371"/>
    <lineage>
        <taxon>Eukaryota</taxon>
        <taxon>Viridiplantae</taxon>
        <taxon>Streptophyta</taxon>
        <taxon>Embryophyta</taxon>
        <taxon>Tracheophyta</taxon>
        <taxon>Spermatophyta</taxon>
        <taxon>Magnoliopsida</taxon>
        <taxon>Ranunculales</taxon>
        <taxon>Menispermaceae</taxon>
        <taxon>Menispermoideae</taxon>
        <taxon>Cissampelideae</taxon>
        <taxon>Stephania</taxon>
    </lineage>
</organism>
<protein>
    <submittedName>
        <fullName evidence="2">Uncharacterized protein</fullName>
    </submittedName>
</protein>
<accession>A0AAP0PYT8</accession>
<dbReference type="PANTHER" id="PTHR33047:SF8">
    <property type="entry name" value="REGULATOR OF RDNA TRANSCRIPTION PROTEIN 15"/>
    <property type="match status" value="1"/>
</dbReference>
<dbReference type="PANTHER" id="PTHR33047">
    <property type="entry name" value="PROTEIN TAR1"/>
    <property type="match status" value="1"/>
</dbReference>
<dbReference type="Proteomes" id="UP001420932">
    <property type="component" value="Unassembled WGS sequence"/>
</dbReference>
<dbReference type="InterPro" id="IPR052997">
    <property type="entry name" value="RRT15-like"/>
</dbReference>
<proteinExistence type="predicted"/>
<evidence type="ECO:0000313" key="2">
    <source>
        <dbReference type="EMBL" id="KAK9160435.1"/>
    </source>
</evidence>
<feature type="region of interest" description="Disordered" evidence="1">
    <location>
        <begin position="144"/>
        <end position="163"/>
    </location>
</feature>